<dbReference type="EMBL" id="VSRR010018925">
    <property type="protein sequence ID" value="MPC61791.1"/>
    <property type="molecule type" value="Genomic_DNA"/>
</dbReference>
<proteinExistence type="predicted"/>
<name>A0A5B7GNW9_PORTR</name>
<organism evidence="1 2">
    <name type="scientific">Portunus trituberculatus</name>
    <name type="common">Swimming crab</name>
    <name type="synonym">Neptunus trituberculatus</name>
    <dbReference type="NCBI Taxonomy" id="210409"/>
    <lineage>
        <taxon>Eukaryota</taxon>
        <taxon>Metazoa</taxon>
        <taxon>Ecdysozoa</taxon>
        <taxon>Arthropoda</taxon>
        <taxon>Crustacea</taxon>
        <taxon>Multicrustacea</taxon>
        <taxon>Malacostraca</taxon>
        <taxon>Eumalacostraca</taxon>
        <taxon>Eucarida</taxon>
        <taxon>Decapoda</taxon>
        <taxon>Pleocyemata</taxon>
        <taxon>Brachyura</taxon>
        <taxon>Eubrachyura</taxon>
        <taxon>Portunoidea</taxon>
        <taxon>Portunidae</taxon>
        <taxon>Portuninae</taxon>
        <taxon>Portunus</taxon>
    </lineage>
</organism>
<comment type="caution">
    <text evidence="1">The sequence shown here is derived from an EMBL/GenBank/DDBJ whole genome shotgun (WGS) entry which is preliminary data.</text>
</comment>
<protein>
    <submittedName>
        <fullName evidence="1">Uncharacterized protein</fullName>
    </submittedName>
</protein>
<reference evidence="1 2" key="1">
    <citation type="submission" date="2019-05" db="EMBL/GenBank/DDBJ databases">
        <title>Another draft genome of Portunus trituberculatus and its Hox gene families provides insights of decapod evolution.</title>
        <authorList>
            <person name="Jeong J.-H."/>
            <person name="Song I."/>
            <person name="Kim S."/>
            <person name="Choi T."/>
            <person name="Kim D."/>
            <person name="Ryu S."/>
            <person name="Kim W."/>
        </authorList>
    </citation>
    <scope>NUCLEOTIDE SEQUENCE [LARGE SCALE GENOMIC DNA]</scope>
    <source>
        <tissue evidence="1">Muscle</tissue>
    </source>
</reference>
<accession>A0A5B7GNW9</accession>
<dbReference type="Proteomes" id="UP000324222">
    <property type="component" value="Unassembled WGS sequence"/>
</dbReference>
<keyword evidence="2" id="KW-1185">Reference proteome</keyword>
<evidence type="ECO:0000313" key="1">
    <source>
        <dbReference type="EMBL" id="MPC61791.1"/>
    </source>
</evidence>
<dbReference type="AlphaFoldDB" id="A0A5B7GNW9"/>
<sequence>MEKKSVAEYCCNEDKTGNTSTDIGSTEHRREQFVVHVRDATFFITQHRQIRVQQFVRKCPTFRSGAPP</sequence>
<evidence type="ECO:0000313" key="2">
    <source>
        <dbReference type="Proteomes" id="UP000324222"/>
    </source>
</evidence>
<gene>
    <name evidence="1" type="ORF">E2C01_055867</name>
</gene>